<protein>
    <submittedName>
        <fullName evidence="1">Uncharacterized protein</fullName>
    </submittedName>
</protein>
<proteinExistence type="predicted"/>
<dbReference type="Proteomes" id="UP000383932">
    <property type="component" value="Unassembled WGS sequence"/>
</dbReference>
<accession>A0A5N5QKL0</accession>
<evidence type="ECO:0000313" key="2">
    <source>
        <dbReference type="Proteomes" id="UP000383932"/>
    </source>
</evidence>
<dbReference type="AlphaFoldDB" id="A0A5N5QKL0"/>
<keyword evidence="2" id="KW-1185">Reference proteome</keyword>
<evidence type="ECO:0000313" key="1">
    <source>
        <dbReference type="EMBL" id="KAB5592285.1"/>
    </source>
</evidence>
<reference evidence="1 2" key="1">
    <citation type="journal article" date="2019" name="Fungal Biol. Biotechnol.">
        <title>Draft genome sequence of fastidious pathogen Ceratobasidium theobromae, which causes vascular-streak dieback in Theobroma cacao.</title>
        <authorList>
            <person name="Ali S.S."/>
            <person name="Asman A."/>
            <person name="Shao J."/>
            <person name="Firmansyah A.P."/>
            <person name="Susilo A.W."/>
            <person name="Rosmana A."/>
            <person name="McMahon P."/>
            <person name="Junaid M."/>
            <person name="Guest D."/>
            <person name="Kheng T.Y."/>
            <person name="Meinhardt L.W."/>
            <person name="Bailey B.A."/>
        </authorList>
    </citation>
    <scope>NUCLEOTIDE SEQUENCE [LARGE SCALE GENOMIC DNA]</scope>
    <source>
        <strain evidence="1 2">CT2</strain>
    </source>
</reference>
<gene>
    <name evidence="1" type="ORF">CTheo_4272</name>
</gene>
<organism evidence="1 2">
    <name type="scientific">Ceratobasidium theobromae</name>
    <dbReference type="NCBI Taxonomy" id="1582974"/>
    <lineage>
        <taxon>Eukaryota</taxon>
        <taxon>Fungi</taxon>
        <taxon>Dikarya</taxon>
        <taxon>Basidiomycota</taxon>
        <taxon>Agaricomycotina</taxon>
        <taxon>Agaricomycetes</taxon>
        <taxon>Cantharellales</taxon>
        <taxon>Ceratobasidiaceae</taxon>
        <taxon>Ceratobasidium</taxon>
    </lineage>
</organism>
<sequence length="149" mass="16333">MHTPGSNAIEALQIQSIAIPELWAGAIDGFVIGNPVIAIAPETSGKKLVVLPEPHAKDQIALKVLLDFLPVQIYVGYNPETKVVEFSPEPVVWEVDRTTGDGTHRMKLVGQDLVWTIFIDGGVGQPLRLLPVDPNMETQKWKGHLVPQE</sequence>
<name>A0A5N5QKL0_9AGAM</name>
<comment type="caution">
    <text evidence="1">The sequence shown here is derived from an EMBL/GenBank/DDBJ whole genome shotgun (WGS) entry which is preliminary data.</text>
</comment>
<dbReference type="EMBL" id="SSOP01000070">
    <property type="protein sequence ID" value="KAB5592285.1"/>
    <property type="molecule type" value="Genomic_DNA"/>
</dbReference>